<dbReference type="InterPro" id="IPR032787">
    <property type="entry name" value="Prok-E2_D"/>
</dbReference>
<accession>W6MBK9</accession>
<evidence type="ECO:0000313" key="1">
    <source>
        <dbReference type="EMBL" id="CDI04364.1"/>
    </source>
</evidence>
<evidence type="ECO:0000313" key="2">
    <source>
        <dbReference type="Proteomes" id="UP000035760"/>
    </source>
</evidence>
<dbReference type="Proteomes" id="UP000035760">
    <property type="component" value="Unassembled WGS sequence"/>
</dbReference>
<dbReference type="Pfam" id="PF14460">
    <property type="entry name" value="Prok-E2_D"/>
    <property type="match status" value="1"/>
</dbReference>
<dbReference type="RefSeq" id="WP_048676542.1">
    <property type="nucleotide sequence ID" value="NZ_CBTJ020000108.1"/>
</dbReference>
<dbReference type="OrthoDB" id="6396928at2"/>
<dbReference type="NCBIfam" id="TIGR03737">
    <property type="entry name" value="PRTRC_B"/>
    <property type="match status" value="1"/>
</dbReference>
<evidence type="ECO:0008006" key="3">
    <source>
        <dbReference type="Google" id="ProtNLM"/>
    </source>
</evidence>
<comment type="caution">
    <text evidence="1">The sequence shown here is derived from an EMBL/GenBank/DDBJ whole genome shotgun (WGS) entry which is preliminary data.</text>
</comment>
<gene>
    <name evidence="1" type="ORF">BN873_950047</name>
</gene>
<protein>
    <recommendedName>
        <fullName evidence="3">PRTRC system protein B</fullName>
    </recommendedName>
</protein>
<sequence>MTILAPPELPVFRETIQPRAAFLIYEIDAHLLATVHPLSATRNGHAVIGVGRPLTQRDLQGWLLDLAGQARAPALTLLPEHLLALEEGVLVWWRPARRAPMWFVIGGQRYGFRVPWPPLVLVAARQHLWCAALAQNRRPTAQTPLYHAPLMNMDRHGAVCLGNAAPPPSCAPGQQAAWEATVCQTNFAHVSHPQTLKLADHAEVSTDAHVRFWQGLDGKSRFPTAALVTRDETLTDWLAAVLP</sequence>
<reference evidence="1" key="1">
    <citation type="submission" date="2013-07" db="EMBL/GenBank/DDBJ databases">
        <authorList>
            <person name="McIlroy S."/>
        </authorList>
    </citation>
    <scope>NUCLEOTIDE SEQUENCE [LARGE SCALE GENOMIC DNA]</scope>
    <source>
        <strain evidence="1">Run_A_D11</strain>
    </source>
</reference>
<dbReference type="InterPro" id="IPR022280">
    <property type="entry name" value="PRTRC_protein-B"/>
</dbReference>
<organism evidence="1 2">
    <name type="scientific">Candidatus Competibacter denitrificans Run_A_D11</name>
    <dbReference type="NCBI Taxonomy" id="1400863"/>
    <lineage>
        <taxon>Bacteria</taxon>
        <taxon>Pseudomonadati</taxon>
        <taxon>Pseudomonadota</taxon>
        <taxon>Gammaproteobacteria</taxon>
        <taxon>Candidatus Competibacteraceae</taxon>
        <taxon>Candidatus Competibacter</taxon>
    </lineage>
</organism>
<proteinExistence type="predicted"/>
<reference evidence="1" key="2">
    <citation type="submission" date="2014-03" db="EMBL/GenBank/DDBJ databases">
        <title>Candidatus Competibacter-lineage genomes retrieved from metagenomes reveal functional metabolic diversity.</title>
        <authorList>
            <person name="McIlroy S.J."/>
            <person name="Albertsen M."/>
            <person name="Andresen E.K."/>
            <person name="Saunders A.M."/>
            <person name="Kristiansen R."/>
            <person name="Stokholm-Bjerregaard M."/>
            <person name="Nielsen K.L."/>
            <person name="Nielsen P.H."/>
        </authorList>
    </citation>
    <scope>NUCLEOTIDE SEQUENCE</scope>
    <source>
        <strain evidence="1">Run_A_D11</strain>
    </source>
</reference>
<dbReference type="STRING" id="1400863.BN873_950047"/>
<dbReference type="EMBL" id="CBTJ020000108">
    <property type="protein sequence ID" value="CDI04364.1"/>
    <property type="molecule type" value="Genomic_DNA"/>
</dbReference>
<keyword evidence="2" id="KW-1185">Reference proteome</keyword>
<dbReference type="AlphaFoldDB" id="W6MBK9"/>
<name>W6MBK9_9GAMM</name>